<evidence type="ECO:0000256" key="2">
    <source>
        <dbReference type="ARBA" id="ARBA00005695"/>
    </source>
</evidence>
<comment type="subcellular location">
    <subcellularLocation>
        <location evidence="1">Cell envelope</location>
    </subcellularLocation>
</comment>
<dbReference type="GeneID" id="64115865"/>
<reference evidence="8 9" key="1">
    <citation type="journal article" date="2016" name="Front. Microbiol.">
        <title>Comprehensive Phylogenetic Analysis of Bovine Non-aureus Staphylococci Species Based on Whole-Genome Sequencing.</title>
        <authorList>
            <person name="Naushad S."/>
            <person name="Barkema H.W."/>
            <person name="Luby C."/>
            <person name="Condas L.A."/>
            <person name="Nobrega D.B."/>
            <person name="Carson D.A."/>
            <person name="De Buck J."/>
        </authorList>
    </citation>
    <scope>NUCLEOTIDE SEQUENCE [LARGE SCALE GENOMIC DNA]</scope>
    <source>
        <strain evidence="8 9">SNUC 2204</strain>
    </source>
</reference>
<keyword evidence="4 6" id="KW-0732">Signal</keyword>
<evidence type="ECO:0000313" key="9">
    <source>
        <dbReference type="Proteomes" id="UP000241209"/>
    </source>
</evidence>
<evidence type="ECO:0000256" key="4">
    <source>
        <dbReference type="ARBA" id="ARBA00022729"/>
    </source>
</evidence>
<comment type="similarity">
    <text evidence="2">Belongs to the bacterial solute-binding protein 5 family.</text>
</comment>
<dbReference type="GO" id="GO:0015833">
    <property type="term" value="P:peptide transport"/>
    <property type="evidence" value="ECO:0007669"/>
    <property type="project" value="UniProtKB-KW"/>
</dbReference>
<evidence type="ECO:0000256" key="3">
    <source>
        <dbReference type="ARBA" id="ARBA00022448"/>
    </source>
</evidence>
<evidence type="ECO:0000256" key="1">
    <source>
        <dbReference type="ARBA" id="ARBA00004196"/>
    </source>
</evidence>
<dbReference type="InterPro" id="IPR030678">
    <property type="entry name" value="Peptide/Ni-bd"/>
</dbReference>
<dbReference type="GO" id="GO:1904680">
    <property type="term" value="F:peptide transmembrane transporter activity"/>
    <property type="evidence" value="ECO:0007669"/>
    <property type="project" value="TreeGrafter"/>
</dbReference>
<comment type="caution">
    <text evidence="8">The sequence shown here is derived from an EMBL/GenBank/DDBJ whole genome shotgun (WGS) entry which is preliminary data.</text>
</comment>
<dbReference type="Gene3D" id="3.40.190.10">
    <property type="entry name" value="Periplasmic binding protein-like II"/>
    <property type="match status" value="1"/>
</dbReference>
<dbReference type="Pfam" id="PF00496">
    <property type="entry name" value="SBP_bac_5"/>
    <property type="match status" value="1"/>
</dbReference>
<dbReference type="OrthoDB" id="9801912at2"/>
<dbReference type="EMBL" id="PZFK01000003">
    <property type="protein sequence ID" value="PTI30747.1"/>
    <property type="molecule type" value="Genomic_DNA"/>
</dbReference>
<dbReference type="GO" id="GO:0043190">
    <property type="term" value="C:ATP-binding cassette (ABC) transporter complex"/>
    <property type="evidence" value="ECO:0007669"/>
    <property type="project" value="InterPro"/>
</dbReference>
<keyword evidence="5" id="KW-0653">Protein transport</keyword>
<evidence type="ECO:0000313" key="8">
    <source>
        <dbReference type="EMBL" id="PTI30747.1"/>
    </source>
</evidence>
<dbReference type="STRING" id="1167632.GCA_000286335_02520"/>
<dbReference type="PIRSF" id="PIRSF002741">
    <property type="entry name" value="MppA"/>
    <property type="match status" value="1"/>
</dbReference>
<evidence type="ECO:0000259" key="7">
    <source>
        <dbReference type="Pfam" id="PF00496"/>
    </source>
</evidence>
<dbReference type="RefSeq" id="WP_107537163.1">
    <property type="nucleotide sequence ID" value="NZ_BMDF01000003.1"/>
</dbReference>
<gene>
    <name evidence="8" type="ORF">BU072_01815</name>
</gene>
<feature type="chain" id="PRO_5039713977" evidence="6">
    <location>
        <begin position="25"/>
        <end position="546"/>
    </location>
</feature>
<dbReference type="AlphaFoldDB" id="A0A2T4PW98"/>
<evidence type="ECO:0000256" key="5">
    <source>
        <dbReference type="ARBA" id="ARBA00022856"/>
    </source>
</evidence>
<dbReference type="Gene3D" id="3.10.105.10">
    <property type="entry name" value="Dipeptide-binding Protein, Domain 3"/>
    <property type="match status" value="1"/>
</dbReference>
<dbReference type="PANTHER" id="PTHR30290">
    <property type="entry name" value="PERIPLASMIC BINDING COMPONENT OF ABC TRANSPORTER"/>
    <property type="match status" value="1"/>
</dbReference>
<dbReference type="FunFam" id="3.90.76.10:FF:000001">
    <property type="entry name" value="Oligopeptide ABC transporter substrate-binding protein"/>
    <property type="match status" value="1"/>
</dbReference>
<feature type="signal peptide" evidence="6">
    <location>
        <begin position="1"/>
        <end position="24"/>
    </location>
</feature>
<evidence type="ECO:0000256" key="6">
    <source>
        <dbReference type="SAM" id="SignalP"/>
    </source>
</evidence>
<sequence length="546" mass="62560">MNNKHLRWSFLVFLSVILFLSACSGGNGKKESDSSAGDGKKLRLISISDIPSMDSTLATDAVSFDALNNTMEGLYKLDKNDKAIPGIAKGDPKKSDDGLTWTIELRDAKWSNGDKVKADDFVYAWRKLVDSKNASEYAFIMFDIKNAEDINKGNKKPEELGVKAIDDHTLEIKLNRELPYYQELLTFGSFLPQNEKFVKEKGDKYGTTAEDTLYNGPFTLSDWKTEDNYTFTKNKEYWDKGNVKLDSVNFKVVKEPQTALNMYNAGDVDEALIPAENVDKYKKDKAYNTELESRVYFMRMNQKDVPEFKNKDLRMAIAQSIDREQYVKSNLNNGSKAANTLVPTEFVKDKKGTDYTKGVKTENKFNKEEAKKHLEAAKKALGKDEFTFELLTYDQDNAKKDAEYFKEQIEQNLPGVKIKVKQQPYKQKLKLEANMDYQISFGRWGPDYPDAMTFLDLFTSDNVMNETGWKNKEYDKKIKDAGNNLLDKEQERIETMQDAETLLLDEAVIVPIYQQGNARLTQSYVKDIERHKFGGDTDLKHAYIQK</sequence>
<dbReference type="PANTHER" id="PTHR30290:SF10">
    <property type="entry name" value="PERIPLASMIC OLIGOPEPTIDE-BINDING PROTEIN-RELATED"/>
    <property type="match status" value="1"/>
</dbReference>
<feature type="domain" description="Solute-binding protein family 5" evidence="7">
    <location>
        <begin position="83"/>
        <end position="463"/>
    </location>
</feature>
<dbReference type="PROSITE" id="PS51257">
    <property type="entry name" value="PROKAR_LIPOPROTEIN"/>
    <property type="match status" value="1"/>
</dbReference>
<proteinExistence type="inferred from homology"/>
<dbReference type="InterPro" id="IPR000914">
    <property type="entry name" value="SBP_5_dom"/>
</dbReference>
<dbReference type="SUPFAM" id="SSF53850">
    <property type="entry name" value="Periplasmic binding protein-like II"/>
    <property type="match status" value="1"/>
</dbReference>
<dbReference type="Proteomes" id="UP000241209">
    <property type="component" value="Unassembled WGS sequence"/>
</dbReference>
<dbReference type="CDD" id="cd08504">
    <property type="entry name" value="PBP2_OppA"/>
    <property type="match status" value="1"/>
</dbReference>
<dbReference type="GO" id="GO:0030288">
    <property type="term" value="C:outer membrane-bounded periplasmic space"/>
    <property type="evidence" value="ECO:0007669"/>
    <property type="project" value="UniProtKB-ARBA"/>
</dbReference>
<organism evidence="8 9">
    <name type="scientific">Mammaliicoccus vitulinus</name>
    <dbReference type="NCBI Taxonomy" id="71237"/>
    <lineage>
        <taxon>Bacteria</taxon>
        <taxon>Bacillati</taxon>
        <taxon>Bacillota</taxon>
        <taxon>Bacilli</taxon>
        <taxon>Bacillales</taxon>
        <taxon>Staphylococcaceae</taxon>
        <taxon>Mammaliicoccus</taxon>
    </lineage>
</organism>
<accession>A0A2T4PW98</accession>
<protein>
    <submittedName>
        <fullName evidence="8">Peptide ABC transporter substrate-binding protein</fullName>
    </submittedName>
</protein>
<keyword evidence="3" id="KW-0813">Transport</keyword>
<dbReference type="Gene3D" id="3.90.76.10">
    <property type="entry name" value="Dipeptide-binding Protein, Domain 1"/>
    <property type="match status" value="1"/>
</dbReference>
<keyword evidence="5" id="KW-0571">Peptide transport</keyword>
<dbReference type="InterPro" id="IPR039424">
    <property type="entry name" value="SBP_5"/>
</dbReference>
<dbReference type="FunFam" id="3.10.105.10:FF:000001">
    <property type="entry name" value="Oligopeptide ABC transporter, oligopeptide-binding protein"/>
    <property type="match status" value="1"/>
</dbReference>
<name>A0A2T4PW98_9STAP</name>